<dbReference type="VEuPathDB" id="CryptoDB:Vbra_22792"/>
<dbReference type="Proteomes" id="UP000041254">
    <property type="component" value="Unassembled WGS sequence"/>
</dbReference>
<dbReference type="EMBL" id="CDMY01000711">
    <property type="protein sequence ID" value="CEM31089.1"/>
    <property type="molecule type" value="Genomic_DNA"/>
</dbReference>
<feature type="region of interest" description="Disordered" evidence="1">
    <location>
        <begin position="571"/>
        <end position="593"/>
    </location>
</feature>
<dbReference type="InParanoid" id="A0A0G4GLU4"/>
<evidence type="ECO:0000313" key="3">
    <source>
        <dbReference type="Proteomes" id="UP000041254"/>
    </source>
</evidence>
<feature type="region of interest" description="Disordered" evidence="1">
    <location>
        <begin position="449"/>
        <end position="481"/>
    </location>
</feature>
<organism evidence="2 3">
    <name type="scientific">Vitrella brassicaformis (strain CCMP3155)</name>
    <dbReference type="NCBI Taxonomy" id="1169540"/>
    <lineage>
        <taxon>Eukaryota</taxon>
        <taxon>Sar</taxon>
        <taxon>Alveolata</taxon>
        <taxon>Colpodellida</taxon>
        <taxon>Vitrellaceae</taxon>
        <taxon>Vitrella</taxon>
    </lineage>
</organism>
<keyword evidence="3" id="KW-1185">Reference proteome</keyword>
<name>A0A0G4GLU4_VITBC</name>
<feature type="compositionally biased region" description="Basic and acidic residues" evidence="1">
    <location>
        <begin position="329"/>
        <end position="343"/>
    </location>
</feature>
<feature type="region of interest" description="Disordered" evidence="1">
    <location>
        <begin position="1"/>
        <end position="44"/>
    </location>
</feature>
<feature type="region of interest" description="Disordered" evidence="1">
    <location>
        <begin position="850"/>
        <end position="924"/>
    </location>
</feature>
<evidence type="ECO:0000313" key="2">
    <source>
        <dbReference type="EMBL" id="CEM31089.1"/>
    </source>
</evidence>
<feature type="compositionally biased region" description="Basic and acidic residues" evidence="1">
    <location>
        <begin position="8"/>
        <end position="44"/>
    </location>
</feature>
<reference evidence="2 3" key="1">
    <citation type="submission" date="2014-11" db="EMBL/GenBank/DDBJ databases">
        <authorList>
            <person name="Zhu J."/>
            <person name="Qi W."/>
            <person name="Song R."/>
        </authorList>
    </citation>
    <scope>NUCLEOTIDE SEQUENCE [LARGE SCALE GENOMIC DNA]</scope>
</reference>
<sequence length="1025" mass="115889">MQPQRKKQLVDEPRRSDEVKRVHLSDATERKKAPEKPAADQLSRTRESVPFDHLFYLLWRRNEAQGFSSCPHIYVPDTIVYHWAQPHAMYSCVSEGQMQRTKREKISNWIIYQALCKRPAPCGVVAMYTEVKVRDRSSTEEEPQTRGVTEYFDKAQLAYFLNYRPKSHLGLLQKFVENKEERCRTYKVTWSPNCVWMEVCTNVFRLNDHTIPLMDRLVTVEGAQHLVETTNVRSPSIVRRLGTACDAMVEHFAAVTNFTQRLLRMVIYFRIDPSERLWLLFASSLHFGASFATLFPLTCSTPRPSRVPLYLRELASMVEYLAGVREKEEKEEKAARAETERTGAEPGGPAPKFALDIDVLYAAEHTAEGRREPVPTFMRERRQSVVSQVSRASDFSAARSADSQRRRERLLEKLVVKKFPPAMTLELAEEALAQGSTFMLGVPQSRMLPMSTSSSVPSLRPTHILPAEVANKARTGARRGTSTAAYIESQGRQRCPSCLLEVPRRCFCPVELHAIIDYYGLDFSFVPTDALRPPSPPSRSSHQAPASLPFMNPFQLLTNSKSEGFIRPLTAQSSRAASRRTSRTTYTTDKAGGRFVSRPATADAIGKGAVGGARLAMATPSVPVRIEPVVCRTPQETIERVGLDKLSIPSLEKTGHTLGRIGTARLVEGMQALRNAAKDSFHKAKMQGESMSYLHGLKNLLADKEVSYLIPQVVQSAFPTMSIDQFVVCCQDPAFRYSSVKICEDCFLRFTRRLHVPQMTWKVERDPSPALDKDKDKEGGGVRSRYASLPVYRGYDWWLKAYAEYNAFKYRPNANELITALPDDHIVEQEEHERELRLLTTLQAIEHTIDQAEQRQPSPETLPDTAPLPLARRLPSHDSSLAPSPVGREGRPSHEDVFSPDTKKKHIHFGRVETSSPKQRRPSGVKRLSFERFRRTDSKAWMMALPPRTIRFQPEDCVSSALRTYMIEKGGRKGSMTFDEEVTVPSALQCRAAIPPSRYCMVVVPQPPANSPIIATLRKARQLNR</sequence>
<gene>
    <name evidence="2" type="ORF">Vbra_22792</name>
</gene>
<protein>
    <submittedName>
        <fullName evidence="2">Uncharacterized protein</fullName>
    </submittedName>
</protein>
<dbReference type="OrthoDB" id="298589at2759"/>
<proteinExistence type="predicted"/>
<accession>A0A0G4GLU4</accession>
<feature type="region of interest" description="Disordered" evidence="1">
    <location>
        <begin position="329"/>
        <end position="351"/>
    </location>
</feature>
<evidence type="ECO:0000256" key="1">
    <source>
        <dbReference type="SAM" id="MobiDB-lite"/>
    </source>
</evidence>
<feature type="compositionally biased region" description="Basic and acidic residues" evidence="1">
    <location>
        <begin position="888"/>
        <end position="897"/>
    </location>
</feature>
<dbReference type="AlphaFoldDB" id="A0A0G4GLU4"/>